<keyword evidence="2" id="KW-1185">Reference proteome</keyword>
<proteinExistence type="predicted"/>
<reference evidence="1 2" key="1">
    <citation type="journal article" date="2022" name="Plant J.">
        <title>Chromosome-level genome of Camellia lanceoleosa provides a valuable resource for understanding genome evolution and self-incompatibility.</title>
        <authorList>
            <person name="Gong W."/>
            <person name="Xiao S."/>
            <person name="Wang L."/>
            <person name="Liao Z."/>
            <person name="Chang Y."/>
            <person name="Mo W."/>
            <person name="Hu G."/>
            <person name="Li W."/>
            <person name="Zhao G."/>
            <person name="Zhu H."/>
            <person name="Hu X."/>
            <person name="Ji K."/>
            <person name="Xiang X."/>
            <person name="Song Q."/>
            <person name="Yuan D."/>
            <person name="Jin S."/>
            <person name="Zhang L."/>
        </authorList>
    </citation>
    <scope>NUCLEOTIDE SEQUENCE [LARGE SCALE GENOMIC DNA]</scope>
    <source>
        <strain evidence="1">SQ_2022a</strain>
    </source>
</reference>
<dbReference type="EMBL" id="CM045758">
    <property type="protein sequence ID" value="KAI8031274.1"/>
    <property type="molecule type" value="Genomic_DNA"/>
</dbReference>
<gene>
    <name evidence="1" type="ORF">LOK49_LG01G00723</name>
</gene>
<dbReference type="Proteomes" id="UP001060215">
    <property type="component" value="Chromosome 1"/>
</dbReference>
<organism evidence="1 2">
    <name type="scientific">Camellia lanceoleosa</name>
    <dbReference type="NCBI Taxonomy" id="1840588"/>
    <lineage>
        <taxon>Eukaryota</taxon>
        <taxon>Viridiplantae</taxon>
        <taxon>Streptophyta</taxon>
        <taxon>Embryophyta</taxon>
        <taxon>Tracheophyta</taxon>
        <taxon>Spermatophyta</taxon>
        <taxon>Magnoliopsida</taxon>
        <taxon>eudicotyledons</taxon>
        <taxon>Gunneridae</taxon>
        <taxon>Pentapetalae</taxon>
        <taxon>asterids</taxon>
        <taxon>Ericales</taxon>
        <taxon>Theaceae</taxon>
        <taxon>Camellia</taxon>
    </lineage>
</organism>
<accession>A0ACC0IZC2</accession>
<sequence length="107" mass="11861">MGAPTSKFFVVELKIDFKGIECMIENVLLKIDKVESVSMDAKQGKVTIKAALDKVPECINKLAQAGIKIWVLTRDKMETAINIGLMFAIQSLEIVLRSLQTTILIPL</sequence>
<protein>
    <submittedName>
        <fullName evidence="1">Phospholipid-transporting ATPase 10</fullName>
    </submittedName>
</protein>
<evidence type="ECO:0000313" key="1">
    <source>
        <dbReference type="EMBL" id="KAI8031274.1"/>
    </source>
</evidence>
<comment type="caution">
    <text evidence="1">The sequence shown here is derived from an EMBL/GenBank/DDBJ whole genome shotgun (WGS) entry which is preliminary data.</text>
</comment>
<name>A0ACC0IZC2_9ERIC</name>
<evidence type="ECO:0000313" key="2">
    <source>
        <dbReference type="Proteomes" id="UP001060215"/>
    </source>
</evidence>